<dbReference type="PANTHER" id="PTHR46566">
    <property type="entry name" value="1-PHOSPHOFRUCTOKINASE-RELATED"/>
    <property type="match status" value="1"/>
</dbReference>
<protein>
    <submittedName>
        <fullName evidence="8">Phosphofructokinase</fullName>
    </submittedName>
</protein>
<reference evidence="8 9" key="1">
    <citation type="submission" date="2017-12" db="EMBL/GenBank/DDBJ databases">
        <title>Confluentibacter flavum sp. nov., isolated from the saline lake.</title>
        <authorList>
            <person name="Yu L."/>
        </authorList>
    </citation>
    <scope>NUCLEOTIDE SEQUENCE [LARGE SCALE GENOMIC DNA]</scope>
    <source>
        <strain evidence="8 9">3B</strain>
    </source>
</reference>
<dbReference type="Gene3D" id="3.40.1190.20">
    <property type="match status" value="1"/>
</dbReference>
<keyword evidence="5" id="KW-0067">ATP-binding</keyword>
<keyword evidence="9" id="KW-1185">Reference proteome</keyword>
<dbReference type="NCBIfam" id="TIGR03168">
    <property type="entry name" value="1-PFK"/>
    <property type="match status" value="1"/>
</dbReference>
<organism evidence="8 9">
    <name type="scientific">Confluentibacter flavum</name>
    <dbReference type="NCBI Taxonomy" id="1909700"/>
    <lineage>
        <taxon>Bacteria</taxon>
        <taxon>Pseudomonadati</taxon>
        <taxon>Bacteroidota</taxon>
        <taxon>Flavobacteriia</taxon>
        <taxon>Flavobacteriales</taxon>
        <taxon>Flavobacteriaceae</taxon>
        <taxon>Confluentibacter</taxon>
    </lineage>
</organism>
<keyword evidence="3" id="KW-0547">Nucleotide-binding</keyword>
<evidence type="ECO:0000256" key="5">
    <source>
        <dbReference type="ARBA" id="ARBA00022840"/>
    </source>
</evidence>
<comment type="similarity">
    <text evidence="1">Belongs to the carbohydrate kinase PfkB family.</text>
</comment>
<name>A0A2N3HJH9_9FLAO</name>
<dbReference type="CDD" id="cd01164">
    <property type="entry name" value="FruK_PfkB_like"/>
    <property type="match status" value="1"/>
</dbReference>
<dbReference type="GO" id="GO:0003872">
    <property type="term" value="F:6-phosphofructokinase activity"/>
    <property type="evidence" value="ECO:0007669"/>
    <property type="project" value="TreeGrafter"/>
</dbReference>
<evidence type="ECO:0000313" key="9">
    <source>
        <dbReference type="Proteomes" id="UP000233435"/>
    </source>
</evidence>
<dbReference type="GO" id="GO:0005829">
    <property type="term" value="C:cytosol"/>
    <property type="evidence" value="ECO:0007669"/>
    <property type="project" value="TreeGrafter"/>
</dbReference>
<dbReference type="FunFam" id="3.40.1190.20:FF:000001">
    <property type="entry name" value="Phosphofructokinase"/>
    <property type="match status" value="1"/>
</dbReference>
<dbReference type="GO" id="GO:0005524">
    <property type="term" value="F:ATP binding"/>
    <property type="evidence" value="ECO:0007669"/>
    <property type="project" value="UniProtKB-KW"/>
</dbReference>
<evidence type="ECO:0000256" key="2">
    <source>
        <dbReference type="ARBA" id="ARBA00022679"/>
    </source>
</evidence>
<keyword evidence="4 8" id="KW-0418">Kinase</keyword>
<dbReference type="Pfam" id="PF00294">
    <property type="entry name" value="PfkB"/>
    <property type="match status" value="1"/>
</dbReference>
<evidence type="ECO:0000259" key="7">
    <source>
        <dbReference type="Pfam" id="PF00294"/>
    </source>
</evidence>
<dbReference type="Proteomes" id="UP000233435">
    <property type="component" value="Unassembled WGS sequence"/>
</dbReference>
<evidence type="ECO:0000313" key="8">
    <source>
        <dbReference type="EMBL" id="PKQ45129.1"/>
    </source>
</evidence>
<dbReference type="InterPro" id="IPR011611">
    <property type="entry name" value="PfkB_dom"/>
</dbReference>
<dbReference type="InterPro" id="IPR029056">
    <property type="entry name" value="Ribokinase-like"/>
</dbReference>
<dbReference type="PANTHER" id="PTHR46566:SF2">
    <property type="entry name" value="ATP-DEPENDENT 6-PHOSPHOFRUCTOKINASE ISOZYME 2"/>
    <property type="match status" value="1"/>
</dbReference>
<keyword evidence="2 6" id="KW-0808">Transferase</keyword>
<dbReference type="EMBL" id="PJEO01000033">
    <property type="protein sequence ID" value="PKQ45129.1"/>
    <property type="molecule type" value="Genomic_DNA"/>
</dbReference>
<accession>A0A2N3HJH9</accession>
<evidence type="ECO:0000256" key="1">
    <source>
        <dbReference type="ARBA" id="ARBA00010688"/>
    </source>
</evidence>
<evidence type="ECO:0000256" key="6">
    <source>
        <dbReference type="PIRNR" id="PIRNR000535"/>
    </source>
</evidence>
<feature type="domain" description="Carbohydrate kinase PfkB" evidence="7">
    <location>
        <begin position="18"/>
        <end position="296"/>
    </location>
</feature>
<gene>
    <name evidence="8" type="ORF">CSW08_09565</name>
</gene>
<dbReference type="AlphaFoldDB" id="A0A2N3HJH9"/>
<dbReference type="PROSITE" id="PS00584">
    <property type="entry name" value="PFKB_KINASES_2"/>
    <property type="match status" value="1"/>
</dbReference>
<dbReference type="InterPro" id="IPR002173">
    <property type="entry name" value="Carboh/pur_kinase_PfkB_CS"/>
</dbReference>
<dbReference type="PIRSF" id="PIRSF000535">
    <property type="entry name" value="1PFK/6PFK/LacC"/>
    <property type="match status" value="1"/>
</dbReference>
<sequence length="312" mass="33976">MITLNIITLTINPALDKSAKVDGLIPEQKLQCHSIVYQPGGGGINVSRVLKRLDEKTHCIFTAGGDTGQNLNELLLKEGINPKTIYIKAWTRENLSIVDTKTNFQYRFGMPSNGLQNAELDDIKSTLDKYLNNGDILVLSGSLPQNVPTDYYATLIKHVSHKNIKIVIDTSGPALTEALKEKVFLVKPNQKELAQWADKEFLSSTEQEDFALEMVKSGKAEYVVVSLGARGAFMASKDGVVYQSTPSVSVKSTIGAGDSMVAGLIYGIKNDFLVKDILKWGVACGVATTINEGTNLASKSHVDNVLKMLKIT</sequence>
<dbReference type="SUPFAM" id="SSF53613">
    <property type="entry name" value="Ribokinase-like"/>
    <property type="match status" value="1"/>
</dbReference>
<evidence type="ECO:0000256" key="4">
    <source>
        <dbReference type="ARBA" id="ARBA00022777"/>
    </source>
</evidence>
<evidence type="ECO:0000256" key="3">
    <source>
        <dbReference type="ARBA" id="ARBA00022741"/>
    </source>
</evidence>
<proteinExistence type="inferred from homology"/>
<dbReference type="InterPro" id="IPR017583">
    <property type="entry name" value="Tagatose/fructose_Pkinase"/>
</dbReference>
<comment type="caution">
    <text evidence="8">The sequence shown here is derived from an EMBL/GenBank/DDBJ whole genome shotgun (WGS) entry which is preliminary data.</text>
</comment>